<dbReference type="InterPro" id="IPR035986">
    <property type="entry name" value="PKD_dom_sf"/>
</dbReference>
<keyword evidence="1" id="KW-0472">Membrane</keyword>
<dbReference type="InterPro" id="IPR046846">
    <property type="entry name" value="PKAT_KLD"/>
</dbReference>
<keyword evidence="1" id="KW-1133">Transmembrane helix</keyword>
<dbReference type="Pfam" id="PF20433">
    <property type="entry name" value="PKAT_KLD"/>
    <property type="match status" value="1"/>
</dbReference>
<organism evidence="3 4">
    <name type="scientific">Malurus cyaneus samueli</name>
    <dbReference type="NCBI Taxonomy" id="2593467"/>
    <lineage>
        <taxon>Eukaryota</taxon>
        <taxon>Metazoa</taxon>
        <taxon>Chordata</taxon>
        <taxon>Craniata</taxon>
        <taxon>Vertebrata</taxon>
        <taxon>Euteleostomi</taxon>
        <taxon>Archelosauria</taxon>
        <taxon>Archosauria</taxon>
        <taxon>Dinosauria</taxon>
        <taxon>Saurischia</taxon>
        <taxon>Theropoda</taxon>
        <taxon>Coelurosauria</taxon>
        <taxon>Aves</taxon>
        <taxon>Neognathae</taxon>
        <taxon>Neoaves</taxon>
        <taxon>Telluraves</taxon>
        <taxon>Australaves</taxon>
        <taxon>Passeriformes</taxon>
        <taxon>Meliphagoidea</taxon>
        <taxon>Maluridae</taxon>
        <taxon>Malurus</taxon>
    </lineage>
</organism>
<dbReference type="AlphaFoldDB" id="A0A8C5TMD2"/>
<evidence type="ECO:0000313" key="4">
    <source>
        <dbReference type="Proteomes" id="UP000694560"/>
    </source>
</evidence>
<dbReference type="PANTHER" id="PTHR11861:SF10">
    <property type="entry name" value="TRANSMEMBRANE PROTEIN 130"/>
    <property type="match status" value="1"/>
</dbReference>
<reference evidence="3" key="1">
    <citation type="submission" date="2025-08" db="UniProtKB">
        <authorList>
            <consortium name="Ensembl"/>
        </authorList>
    </citation>
    <scope>IDENTIFICATION</scope>
</reference>
<dbReference type="PANTHER" id="PTHR11861">
    <property type="entry name" value="MELANOCYTE PROTEIN PMEL 17-RELATED"/>
    <property type="match status" value="1"/>
</dbReference>
<dbReference type="InterPro" id="IPR045219">
    <property type="entry name" value="PKAT"/>
</dbReference>
<protein>
    <submittedName>
        <fullName evidence="3">Transmembrane protein 130</fullName>
    </submittedName>
</protein>
<keyword evidence="4" id="KW-1185">Reference proteome</keyword>
<evidence type="ECO:0000313" key="3">
    <source>
        <dbReference type="Ensembl" id="ENSMCSP00000009872.1"/>
    </source>
</evidence>
<evidence type="ECO:0000259" key="2">
    <source>
        <dbReference type="Pfam" id="PF20433"/>
    </source>
</evidence>
<dbReference type="GO" id="GO:0005886">
    <property type="term" value="C:plasma membrane"/>
    <property type="evidence" value="ECO:0007669"/>
    <property type="project" value="TreeGrafter"/>
</dbReference>
<name>A0A8C5TMD2_9PASS</name>
<proteinExistence type="predicted"/>
<feature type="domain" description="PKAT KLD" evidence="2">
    <location>
        <begin position="278"/>
        <end position="322"/>
    </location>
</feature>
<evidence type="ECO:0000256" key="1">
    <source>
        <dbReference type="SAM" id="Phobius"/>
    </source>
</evidence>
<feature type="transmembrane region" description="Helical" evidence="1">
    <location>
        <begin position="352"/>
        <end position="371"/>
    </location>
</feature>
<reference evidence="3" key="2">
    <citation type="submission" date="2025-09" db="UniProtKB">
        <authorList>
            <consortium name="Ensembl"/>
        </authorList>
    </citation>
    <scope>IDENTIFICATION</scope>
</reference>
<dbReference type="OrthoDB" id="8510435at2759"/>
<dbReference type="SUPFAM" id="SSF49299">
    <property type="entry name" value="PKD domain"/>
    <property type="match status" value="1"/>
</dbReference>
<dbReference type="Proteomes" id="UP000694560">
    <property type="component" value="Unplaced"/>
</dbReference>
<dbReference type="Ensembl" id="ENSMCST00000010115.1">
    <property type="protein sequence ID" value="ENSMCSP00000009872.1"/>
    <property type="gene ID" value="ENSMCSG00000006933.1"/>
</dbReference>
<accession>A0A8C5TMD2</accession>
<keyword evidence="1" id="KW-0812">Transmembrane</keyword>
<sequence>MLRDLGAYSEGGASRAAGIPLCTSNPKAALLLPPLTPRVTSTLGSPVPRCGTHRAPFSRFGLLLLISTESYRLEITNNGPITTGAQATVQASLHMENKNVTSNLYYFNWIYAPLILIEKSEQGFNSVINVTGEFPGTFPVSVWVTHRNCWLCRPVARNTTVLQITEDSRVSTQDSSSSTGTMTRISFSLHDPSHYFKSASFVYNWDFGDGVYQMTKEPFVYCNCSSLGNRTVHLKAVAEWEHTGGILHERETMQKTGDFSTALELLGNSETFCTFNPGPPLALCWLIKAECVPLEGDKCHLVEISGSCYNLSHTFRDAGQYCLSVRVDKGVTMLQTYHGIKVRPAGERIHPAFFVLLCTALVSVMLILVLYTTFRSNTQQKDLVEVADFDFSPLADRHRSNHSKPGCGPACCRLCFLQPSKEAAWESHELLHSLYKPVKMYTL</sequence>